<feature type="transmembrane region" description="Helical" evidence="16">
    <location>
        <begin position="117"/>
        <end position="134"/>
    </location>
</feature>
<comment type="subcellular location">
    <subcellularLocation>
        <location evidence="1 16">Mitochondrion membrane</location>
        <topology evidence="1 16">Multi-pass membrane protein</topology>
    </subcellularLocation>
</comment>
<keyword evidence="11 16" id="KW-0520">NAD</keyword>
<dbReference type="EC" id="7.1.1.2" evidence="3 16"/>
<dbReference type="AlphaFoldDB" id="A0A1Z4EAW1"/>
<feature type="transmembrane region" description="Helical" evidence="16">
    <location>
        <begin position="146"/>
        <end position="165"/>
    </location>
</feature>
<dbReference type="PANTHER" id="PTHR43507">
    <property type="entry name" value="NADH-UBIQUINONE OXIDOREDUCTASE CHAIN 4"/>
    <property type="match status" value="1"/>
</dbReference>
<keyword evidence="12 16" id="KW-0830">Ubiquinone</keyword>
<keyword evidence="5 16" id="KW-0813">Transport</keyword>
<dbReference type="GO" id="GO:0015990">
    <property type="term" value="P:electron transport coupled proton transport"/>
    <property type="evidence" value="ECO:0007669"/>
    <property type="project" value="TreeGrafter"/>
</dbReference>
<dbReference type="GO" id="GO:0048039">
    <property type="term" value="F:ubiquinone binding"/>
    <property type="evidence" value="ECO:0007669"/>
    <property type="project" value="TreeGrafter"/>
</dbReference>
<feature type="transmembrane region" description="Helical" evidence="16">
    <location>
        <begin position="389"/>
        <end position="415"/>
    </location>
</feature>
<dbReference type="GO" id="GO:0031966">
    <property type="term" value="C:mitochondrial membrane"/>
    <property type="evidence" value="ECO:0007669"/>
    <property type="project" value="UniProtKB-SubCell"/>
</dbReference>
<evidence type="ECO:0000256" key="16">
    <source>
        <dbReference type="RuleBase" id="RU003297"/>
    </source>
</evidence>
<comment type="catalytic activity">
    <reaction evidence="15 16">
        <text>a ubiquinone + NADH + 5 H(+)(in) = a ubiquinol + NAD(+) + 4 H(+)(out)</text>
        <dbReference type="Rhea" id="RHEA:29091"/>
        <dbReference type="Rhea" id="RHEA-COMP:9565"/>
        <dbReference type="Rhea" id="RHEA-COMP:9566"/>
        <dbReference type="ChEBI" id="CHEBI:15378"/>
        <dbReference type="ChEBI" id="CHEBI:16389"/>
        <dbReference type="ChEBI" id="CHEBI:17976"/>
        <dbReference type="ChEBI" id="CHEBI:57540"/>
        <dbReference type="ChEBI" id="CHEBI:57945"/>
        <dbReference type="EC" id="7.1.1.2"/>
    </reaction>
</comment>
<keyword evidence="8" id="KW-1278">Translocase</keyword>
<evidence type="ECO:0000256" key="8">
    <source>
        <dbReference type="ARBA" id="ARBA00022967"/>
    </source>
</evidence>
<comment type="similarity">
    <text evidence="2 16">Belongs to the complex I subunit 4 family.</text>
</comment>
<evidence type="ECO:0000256" key="10">
    <source>
        <dbReference type="ARBA" id="ARBA00022989"/>
    </source>
</evidence>
<feature type="transmembrane region" description="Helical" evidence="16">
    <location>
        <begin position="21"/>
        <end position="42"/>
    </location>
</feature>
<keyword evidence="7 16" id="KW-0812">Transmembrane</keyword>
<dbReference type="Pfam" id="PF01059">
    <property type="entry name" value="Oxidored_q5_N"/>
    <property type="match status" value="1"/>
</dbReference>
<dbReference type="GO" id="GO:0003954">
    <property type="term" value="F:NADH dehydrogenase activity"/>
    <property type="evidence" value="ECO:0007669"/>
    <property type="project" value="TreeGrafter"/>
</dbReference>
<dbReference type="NCBIfam" id="TIGR01972">
    <property type="entry name" value="NDH_I_M"/>
    <property type="match status" value="1"/>
</dbReference>
<proteinExistence type="inferred from homology"/>
<feature type="domain" description="NADH:ubiquinone oxidoreductase chain 4 N-terminal" evidence="18">
    <location>
        <begin position="1"/>
        <end position="110"/>
    </location>
</feature>
<keyword evidence="14 16" id="KW-0472">Membrane</keyword>
<keyword evidence="9 16" id="KW-0249">Electron transport</keyword>
<dbReference type="InterPro" id="IPR003918">
    <property type="entry name" value="NADH_UbQ_OxRdtase"/>
</dbReference>
<name>A0A1Z4EAW1_9SAUR</name>
<evidence type="ECO:0000259" key="17">
    <source>
        <dbReference type="Pfam" id="PF00361"/>
    </source>
</evidence>
<evidence type="ECO:0000256" key="6">
    <source>
        <dbReference type="ARBA" id="ARBA00022660"/>
    </source>
</evidence>
<feature type="transmembrane region" description="Helical" evidence="16">
    <location>
        <begin position="285"/>
        <end position="304"/>
    </location>
</feature>
<comment type="function">
    <text evidence="16">Core subunit of the mitochondrial membrane respiratory chain NADH dehydrogenase (Complex I) which catalyzes electron transfer from NADH through the respiratory chain, using ubiquinone as an electron acceptor. Essential for the catalytic activity and assembly of complex I.</text>
</comment>
<gene>
    <name evidence="19" type="primary">ND4</name>
</gene>
<evidence type="ECO:0000256" key="9">
    <source>
        <dbReference type="ARBA" id="ARBA00022982"/>
    </source>
</evidence>
<feature type="transmembrane region" description="Helical" evidence="16">
    <location>
        <begin position="224"/>
        <end position="245"/>
    </location>
</feature>
<evidence type="ECO:0000256" key="2">
    <source>
        <dbReference type="ARBA" id="ARBA00009025"/>
    </source>
</evidence>
<sequence>MLKLLIPVAMMLPTTLLCKKNHLFNATLTFSFLLALMSMQWLKPTLDPSTAFTTWNLGLDAISAPLAVLSYWLTPLMVMASKNHLLIEPTQRKRTFIITITTLQASLTLAFASIELILFFIMFEATLVPTLTLLTRWGNQMERLNAGIYFLFYTLIGSLPLLIALNHLQTSYGSLSLTLLKLCPSTLTHSWTHAMWWTAMLTAFMVKMPLYGLHLWLPKAHVEAPIAGSMILAGALLKLGGYGINRVTTILNPLTKTLYYPFMILALWGMVMTSLICLRQTDLKALIAYSSIGHMGLVIASTLVQTPWSFSGSIILMIAHGLTSSLLFCLANTNYERTHNRTLLLSRNQQLMLPLMTVWWLLAIMTNMAMPPTINLMGELTMIMSLFTWSHLTILITGPSTLLTAIYSLHMFISTQWGGNMPQHLKTLTPTQTREHLLMILHLLPLLLLMMKPQLISNNT</sequence>
<dbReference type="GO" id="GO:0042773">
    <property type="term" value="P:ATP synthesis coupled electron transport"/>
    <property type="evidence" value="ECO:0007669"/>
    <property type="project" value="InterPro"/>
</dbReference>
<dbReference type="InterPro" id="IPR001750">
    <property type="entry name" value="ND/Mrp_TM"/>
</dbReference>
<feature type="transmembrane region" description="Helical" evidence="16">
    <location>
        <begin position="95"/>
        <end position="111"/>
    </location>
</feature>
<keyword evidence="10 16" id="KW-1133">Transmembrane helix</keyword>
<feature type="transmembrane region" description="Helical" evidence="16">
    <location>
        <begin position="257"/>
        <end position="278"/>
    </location>
</feature>
<evidence type="ECO:0000256" key="15">
    <source>
        <dbReference type="ARBA" id="ARBA00049551"/>
    </source>
</evidence>
<accession>A0A1Z4EAW1</accession>
<feature type="transmembrane region" description="Helical" evidence="16">
    <location>
        <begin position="194"/>
        <end position="217"/>
    </location>
</feature>
<dbReference type="PRINTS" id="PR01437">
    <property type="entry name" value="NUOXDRDTASE4"/>
</dbReference>
<evidence type="ECO:0000256" key="13">
    <source>
        <dbReference type="ARBA" id="ARBA00023128"/>
    </source>
</evidence>
<evidence type="ECO:0000256" key="1">
    <source>
        <dbReference type="ARBA" id="ARBA00004225"/>
    </source>
</evidence>
<protein>
    <recommendedName>
        <fullName evidence="4 16">NADH-ubiquinone oxidoreductase chain 4</fullName>
        <ecNumber evidence="3 16">7.1.1.2</ecNumber>
    </recommendedName>
</protein>
<evidence type="ECO:0000256" key="4">
    <source>
        <dbReference type="ARBA" id="ARBA00021006"/>
    </source>
</evidence>
<feature type="transmembrane region" description="Helical" evidence="16">
    <location>
        <begin position="310"/>
        <end position="330"/>
    </location>
</feature>
<evidence type="ECO:0000259" key="18">
    <source>
        <dbReference type="Pfam" id="PF01059"/>
    </source>
</evidence>
<dbReference type="EMBL" id="AB970731">
    <property type="protein sequence ID" value="BAX90088.1"/>
    <property type="molecule type" value="Genomic_DNA"/>
</dbReference>
<organism evidence="19">
    <name type="scientific">Peltocephalus dumerilianus</name>
    <name type="common">big-headed amazon river turtle</name>
    <dbReference type="NCBI Taxonomy" id="329145"/>
    <lineage>
        <taxon>Eukaryota</taxon>
        <taxon>Metazoa</taxon>
        <taxon>Chordata</taxon>
        <taxon>Craniata</taxon>
        <taxon>Vertebrata</taxon>
        <taxon>Euteleostomi</taxon>
        <taxon>Archelosauria</taxon>
        <taxon>Testudinata</taxon>
        <taxon>Testudines</taxon>
        <taxon>Pleurodira</taxon>
        <taxon>Podocnemididae</taxon>
        <taxon>Peltocephalus</taxon>
    </lineage>
</organism>
<dbReference type="PANTHER" id="PTHR43507:SF20">
    <property type="entry name" value="NADH-UBIQUINONE OXIDOREDUCTASE CHAIN 4"/>
    <property type="match status" value="1"/>
</dbReference>
<evidence type="ECO:0000256" key="5">
    <source>
        <dbReference type="ARBA" id="ARBA00022448"/>
    </source>
</evidence>
<keyword evidence="13 16" id="KW-0496">Mitochondrion</keyword>
<dbReference type="Pfam" id="PF00361">
    <property type="entry name" value="Proton_antipo_M"/>
    <property type="match status" value="1"/>
</dbReference>
<keyword evidence="6 16" id="KW-0679">Respiratory chain</keyword>
<feature type="transmembrane region" description="Helical" evidence="16">
    <location>
        <begin position="54"/>
        <end position="74"/>
    </location>
</feature>
<feature type="domain" description="NADH:quinone oxidoreductase/Mrp antiporter transmembrane" evidence="17">
    <location>
        <begin position="114"/>
        <end position="400"/>
    </location>
</feature>
<feature type="transmembrane region" description="Helical" evidence="16">
    <location>
        <begin position="351"/>
        <end position="369"/>
    </location>
</feature>
<geneLocation type="mitochondrion" evidence="19"/>
<dbReference type="InterPro" id="IPR010227">
    <property type="entry name" value="NADH_Q_OxRdtase_chainM/4"/>
</dbReference>
<dbReference type="GO" id="GO:0008137">
    <property type="term" value="F:NADH dehydrogenase (ubiquinone) activity"/>
    <property type="evidence" value="ECO:0007669"/>
    <property type="project" value="UniProtKB-UniRule"/>
</dbReference>
<reference evidence="19" key="1">
    <citation type="submission" date="2014-06" db="EMBL/GenBank/DDBJ databases">
        <title>The complete mitochondrial genome of Peltocephalus dumerilianus.</title>
        <authorList>
            <person name="Yamada C."/>
            <person name="Shibata H."/>
            <person name="Kumazawa Y."/>
        </authorList>
    </citation>
    <scope>NUCLEOTIDE SEQUENCE</scope>
    <source>
        <strain evidence="19">Pdum1</strain>
    </source>
</reference>
<evidence type="ECO:0000256" key="7">
    <source>
        <dbReference type="ARBA" id="ARBA00022692"/>
    </source>
</evidence>
<dbReference type="InterPro" id="IPR000260">
    <property type="entry name" value="NADH4_N"/>
</dbReference>
<evidence type="ECO:0000256" key="14">
    <source>
        <dbReference type="ARBA" id="ARBA00023136"/>
    </source>
</evidence>
<evidence type="ECO:0000256" key="12">
    <source>
        <dbReference type="ARBA" id="ARBA00023075"/>
    </source>
</evidence>
<evidence type="ECO:0000313" key="19">
    <source>
        <dbReference type="EMBL" id="BAX90088.1"/>
    </source>
</evidence>
<evidence type="ECO:0000256" key="11">
    <source>
        <dbReference type="ARBA" id="ARBA00023027"/>
    </source>
</evidence>
<evidence type="ECO:0000256" key="3">
    <source>
        <dbReference type="ARBA" id="ARBA00012944"/>
    </source>
</evidence>